<feature type="transmembrane region" description="Helical" evidence="3">
    <location>
        <begin position="126"/>
        <end position="146"/>
    </location>
</feature>
<evidence type="ECO:0000256" key="1">
    <source>
        <dbReference type="ARBA" id="ARBA00010692"/>
    </source>
</evidence>
<dbReference type="Gene3D" id="1.10.1760.20">
    <property type="match status" value="1"/>
</dbReference>
<dbReference type="InterPro" id="IPR003784">
    <property type="entry name" value="BioY"/>
</dbReference>
<protein>
    <recommendedName>
        <fullName evidence="2">Biotin transporter</fullName>
    </recommendedName>
</protein>
<name>A0A2T1HVE6_9HYPH</name>
<organism evidence="4 5">
    <name type="scientific">Alsobacter soli</name>
    <dbReference type="NCBI Taxonomy" id="2109933"/>
    <lineage>
        <taxon>Bacteria</taxon>
        <taxon>Pseudomonadati</taxon>
        <taxon>Pseudomonadota</taxon>
        <taxon>Alphaproteobacteria</taxon>
        <taxon>Hyphomicrobiales</taxon>
        <taxon>Alsobacteraceae</taxon>
        <taxon>Alsobacter</taxon>
    </lineage>
</organism>
<keyword evidence="2" id="KW-0813">Transport</keyword>
<evidence type="ECO:0000256" key="2">
    <source>
        <dbReference type="PIRNR" id="PIRNR016661"/>
    </source>
</evidence>
<feature type="transmembrane region" description="Helical" evidence="3">
    <location>
        <begin position="96"/>
        <end position="114"/>
    </location>
</feature>
<feature type="transmembrane region" description="Helical" evidence="3">
    <location>
        <begin position="166"/>
        <end position="183"/>
    </location>
</feature>
<keyword evidence="2 3" id="KW-0472">Membrane</keyword>
<dbReference type="PANTHER" id="PTHR34295">
    <property type="entry name" value="BIOTIN TRANSPORTER BIOY"/>
    <property type="match status" value="1"/>
</dbReference>
<dbReference type="RefSeq" id="WP_106336233.1">
    <property type="nucleotide sequence ID" value="NZ_PVZS01000007.1"/>
</dbReference>
<evidence type="ECO:0000313" key="5">
    <source>
        <dbReference type="Proteomes" id="UP000239772"/>
    </source>
</evidence>
<keyword evidence="3" id="KW-1133">Transmembrane helix</keyword>
<evidence type="ECO:0000256" key="3">
    <source>
        <dbReference type="SAM" id="Phobius"/>
    </source>
</evidence>
<sequence>MTTRDTVFADALWAPSNRLLRDGALALAGSALIGLSAHVALPMWPVPVTMQTFAVLLIGLAYGPRLAAVTVAAYLLEGLVGAPVFTGGPATLVGPTGGYLMGFLPAAVLAGALASRGWSRTPLRVAAAMLAGSLTIYVFGAAWLAGFVGPSKAVALGVAPFLVGDAIKAALAAALAPVAWRWLGRSA</sequence>
<accession>A0A2T1HVE6</accession>
<dbReference type="PANTHER" id="PTHR34295:SF1">
    <property type="entry name" value="BIOTIN TRANSPORTER BIOY"/>
    <property type="match status" value="1"/>
</dbReference>
<dbReference type="GO" id="GO:0005886">
    <property type="term" value="C:plasma membrane"/>
    <property type="evidence" value="ECO:0007669"/>
    <property type="project" value="UniProtKB-SubCell"/>
</dbReference>
<dbReference type="EMBL" id="PVZS01000007">
    <property type="protein sequence ID" value="PSC05598.1"/>
    <property type="molecule type" value="Genomic_DNA"/>
</dbReference>
<keyword evidence="5" id="KW-1185">Reference proteome</keyword>
<comment type="caution">
    <text evidence="4">The sequence shown here is derived from an EMBL/GenBank/DDBJ whole genome shotgun (WGS) entry which is preliminary data.</text>
</comment>
<feature type="transmembrane region" description="Helical" evidence="3">
    <location>
        <begin position="53"/>
        <end position="76"/>
    </location>
</feature>
<evidence type="ECO:0000313" key="4">
    <source>
        <dbReference type="EMBL" id="PSC05598.1"/>
    </source>
</evidence>
<keyword evidence="2" id="KW-1003">Cell membrane</keyword>
<proteinExistence type="inferred from homology"/>
<dbReference type="PIRSF" id="PIRSF016661">
    <property type="entry name" value="BioY"/>
    <property type="match status" value="1"/>
</dbReference>
<reference evidence="5" key="1">
    <citation type="submission" date="2018-03" db="EMBL/GenBank/DDBJ databases">
        <authorList>
            <person name="Sun L."/>
            <person name="Liu H."/>
            <person name="Chen W."/>
            <person name="Huang K."/>
            <person name="Liu W."/>
            <person name="Gao X."/>
        </authorList>
    </citation>
    <scope>NUCLEOTIDE SEQUENCE [LARGE SCALE GENOMIC DNA]</scope>
    <source>
        <strain evidence="5">SH9</strain>
    </source>
</reference>
<comment type="similarity">
    <text evidence="1 2">Belongs to the BioY family.</text>
</comment>
<feature type="transmembrane region" description="Helical" evidence="3">
    <location>
        <begin position="23"/>
        <end position="41"/>
    </location>
</feature>
<dbReference type="Proteomes" id="UP000239772">
    <property type="component" value="Unassembled WGS sequence"/>
</dbReference>
<dbReference type="GO" id="GO:0015225">
    <property type="term" value="F:biotin transmembrane transporter activity"/>
    <property type="evidence" value="ECO:0007669"/>
    <property type="project" value="UniProtKB-UniRule"/>
</dbReference>
<dbReference type="AlphaFoldDB" id="A0A2T1HVE6"/>
<keyword evidence="3" id="KW-0812">Transmembrane</keyword>
<gene>
    <name evidence="4" type="ORF">SLNSH_08455</name>
</gene>
<dbReference type="OrthoDB" id="9803495at2"/>
<comment type="subcellular location">
    <subcellularLocation>
        <location evidence="2">Cell membrane</location>
        <topology evidence="2">Multi-pass membrane protein</topology>
    </subcellularLocation>
</comment>
<dbReference type="Pfam" id="PF02632">
    <property type="entry name" value="BioY"/>
    <property type="match status" value="1"/>
</dbReference>